<organism evidence="2 3">
    <name type="scientific">Patagioenas fasciata monilis</name>
    <dbReference type="NCBI Taxonomy" id="372326"/>
    <lineage>
        <taxon>Eukaryota</taxon>
        <taxon>Metazoa</taxon>
        <taxon>Chordata</taxon>
        <taxon>Craniata</taxon>
        <taxon>Vertebrata</taxon>
        <taxon>Euteleostomi</taxon>
        <taxon>Archelosauria</taxon>
        <taxon>Archosauria</taxon>
        <taxon>Dinosauria</taxon>
        <taxon>Saurischia</taxon>
        <taxon>Theropoda</taxon>
        <taxon>Coelurosauria</taxon>
        <taxon>Aves</taxon>
        <taxon>Neognathae</taxon>
        <taxon>Neoaves</taxon>
        <taxon>Columbimorphae</taxon>
        <taxon>Columbiformes</taxon>
        <taxon>Columbidae</taxon>
        <taxon>Patagioenas</taxon>
    </lineage>
</organism>
<gene>
    <name evidence="2" type="ORF">AV530_003922</name>
</gene>
<reference evidence="2 3" key="1">
    <citation type="submission" date="2016-02" db="EMBL/GenBank/DDBJ databases">
        <title>Band-tailed pigeon sequencing and assembly.</title>
        <authorList>
            <person name="Soares A.E."/>
            <person name="Novak B.J."/>
            <person name="Rice E.S."/>
            <person name="O'Connell B."/>
            <person name="Chang D."/>
            <person name="Weber S."/>
            <person name="Shapiro B."/>
        </authorList>
    </citation>
    <scope>NUCLEOTIDE SEQUENCE [LARGE SCALE GENOMIC DNA]</scope>
    <source>
        <strain evidence="2">BTP2013</strain>
        <tissue evidence="2">Blood</tissue>
    </source>
</reference>
<sequence length="66" mass="7266">MARLPVSAEDVSRECSKKNSGCSERGSVWNSLLDRRADGPCSALWRKQSCMLMCSPPWPSSAAYKS</sequence>
<dbReference type="Proteomes" id="UP000190648">
    <property type="component" value="Unassembled WGS sequence"/>
</dbReference>
<evidence type="ECO:0000256" key="1">
    <source>
        <dbReference type="SAM" id="MobiDB-lite"/>
    </source>
</evidence>
<feature type="region of interest" description="Disordered" evidence="1">
    <location>
        <begin position="1"/>
        <end position="23"/>
    </location>
</feature>
<keyword evidence="3" id="KW-1185">Reference proteome</keyword>
<evidence type="ECO:0000313" key="2">
    <source>
        <dbReference type="EMBL" id="OPJ89775.1"/>
    </source>
</evidence>
<accession>A0A1V4KZF3</accession>
<dbReference type="EMBL" id="LSYS01001150">
    <property type="protein sequence ID" value="OPJ89775.1"/>
    <property type="molecule type" value="Genomic_DNA"/>
</dbReference>
<evidence type="ECO:0000313" key="3">
    <source>
        <dbReference type="Proteomes" id="UP000190648"/>
    </source>
</evidence>
<protein>
    <submittedName>
        <fullName evidence="2">Uncharacterized protein</fullName>
    </submittedName>
</protein>
<name>A0A1V4KZF3_PATFA</name>
<comment type="caution">
    <text evidence="2">The sequence shown here is derived from an EMBL/GenBank/DDBJ whole genome shotgun (WGS) entry which is preliminary data.</text>
</comment>
<dbReference type="AlphaFoldDB" id="A0A1V4KZF3"/>
<proteinExistence type="predicted"/>